<dbReference type="RefSeq" id="XP_004446105.1">
    <property type="nucleotide sequence ID" value="XM_004446048.1"/>
</dbReference>
<name>A0A0D8JUS1_COCIM</name>
<reference evidence="2" key="1">
    <citation type="journal article" date="2009" name="Genome Res.">
        <title>Comparative genomic analyses of the human fungal pathogens Coccidioides and their relatives.</title>
        <authorList>
            <person name="Sharpton T.J."/>
            <person name="Stajich J.E."/>
            <person name="Rounsley S.D."/>
            <person name="Gardner M.J."/>
            <person name="Wortman J.R."/>
            <person name="Jordar V.S."/>
            <person name="Maiti R."/>
            <person name="Kodira C.D."/>
            <person name="Neafsey D.E."/>
            <person name="Zeng Q."/>
            <person name="Hung C.-Y."/>
            <person name="McMahan C."/>
            <person name="Muszewska A."/>
            <person name="Grynberg M."/>
            <person name="Mandel M.A."/>
            <person name="Kellner E.M."/>
            <person name="Barker B.M."/>
            <person name="Galgiani J.N."/>
            <person name="Orbach M.J."/>
            <person name="Kirkland T.N."/>
            <person name="Cole G.T."/>
            <person name="Henn M.R."/>
            <person name="Birren B.W."/>
            <person name="Taylor J.W."/>
        </authorList>
    </citation>
    <scope>NUCLEOTIDE SEQUENCE [LARGE SCALE GENOMIC DNA]</scope>
    <source>
        <strain evidence="2">RS</strain>
    </source>
</reference>
<sequence length="122" mass="13727">MCSEDWKVSFTSVSLKCFACRATIQAQTVRVITYQTYLSNTRLPRGNVGGRETRKFQPSQANTRRLFHPPSADVPEAFLLALSLNATGTGMEDSLPRCPEHPCSYPLCHIGQLHRFCRCFTT</sequence>
<dbReference type="GeneID" id="24165023"/>
<organism evidence="1 2">
    <name type="scientific">Coccidioides immitis (strain RS)</name>
    <name type="common">Valley fever fungus</name>
    <dbReference type="NCBI Taxonomy" id="246410"/>
    <lineage>
        <taxon>Eukaryota</taxon>
        <taxon>Fungi</taxon>
        <taxon>Dikarya</taxon>
        <taxon>Ascomycota</taxon>
        <taxon>Pezizomycotina</taxon>
        <taxon>Eurotiomycetes</taxon>
        <taxon>Eurotiomycetidae</taxon>
        <taxon>Onygenales</taxon>
        <taxon>Onygenaceae</taxon>
        <taxon>Coccidioides</taxon>
    </lineage>
</organism>
<dbReference type="InParanoid" id="A0A0D8JUS1"/>
<proteinExistence type="predicted"/>
<keyword evidence="2" id="KW-1185">Reference proteome</keyword>
<dbReference type="KEGG" id="cim:CIMG_13396"/>
<dbReference type="AlphaFoldDB" id="A0A0D8JUS1"/>
<protein>
    <submittedName>
        <fullName evidence="1">Uncharacterized protein</fullName>
    </submittedName>
</protein>
<evidence type="ECO:0000313" key="1">
    <source>
        <dbReference type="EMBL" id="KJF61052.1"/>
    </source>
</evidence>
<evidence type="ECO:0000313" key="2">
    <source>
        <dbReference type="Proteomes" id="UP000001261"/>
    </source>
</evidence>
<reference evidence="2" key="2">
    <citation type="journal article" date="2010" name="Genome Res.">
        <title>Population genomic sequencing of Coccidioides fungi reveals recent hybridization and transposon control.</title>
        <authorList>
            <person name="Neafsey D.E."/>
            <person name="Barker B.M."/>
            <person name="Sharpton T.J."/>
            <person name="Stajich J.E."/>
            <person name="Park D.J."/>
            <person name="Whiston E."/>
            <person name="Hung C.-Y."/>
            <person name="McMahan C."/>
            <person name="White J."/>
            <person name="Sykes S."/>
            <person name="Heiman D."/>
            <person name="Young S."/>
            <person name="Zeng Q."/>
            <person name="Abouelleil A."/>
            <person name="Aftuck L."/>
            <person name="Bessette D."/>
            <person name="Brown A."/>
            <person name="FitzGerald M."/>
            <person name="Lui A."/>
            <person name="Macdonald J.P."/>
            <person name="Priest M."/>
            <person name="Orbach M.J."/>
            <person name="Galgiani J.N."/>
            <person name="Kirkland T.N."/>
            <person name="Cole G.T."/>
            <person name="Birren B.W."/>
            <person name="Henn M.R."/>
            <person name="Taylor J.W."/>
            <person name="Rounsley S.D."/>
        </authorList>
    </citation>
    <scope>GENOME REANNOTATION</scope>
    <source>
        <strain evidence="2">RS</strain>
    </source>
</reference>
<dbReference type="Proteomes" id="UP000001261">
    <property type="component" value="Unassembled WGS sequence"/>
</dbReference>
<accession>A0A0D8JUS1</accession>
<dbReference type="EMBL" id="GG704914">
    <property type="protein sequence ID" value="KJF61052.1"/>
    <property type="molecule type" value="Genomic_DNA"/>
</dbReference>
<dbReference type="VEuPathDB" id="FungiDB:CIMG_13396"/>
<gene>
    <name evidence="1" type="ORF">CIMG_13396</name>
</gene>